<organism evidence="1 2">
    <name type="scientific">Trichonephila inaurata madagascariensis</name>
    <dbReference type="NCBI Taxonomy" id="2747483"/>
    <lineage>
        <taxon>Eukaryota</taxon>
        <taxon>Metazoa</taxon>
        <taxon>Ecdysozoa</taxon>
        <taxon>Arthropoda</taxon>
        <taxon>Chelicerata</taxon>
        <taxon>Arachnida</taxon>
        <taxon>Araneae</taxon>
        <taxon>Araneomorphae</taxon>
        <taxon>Entelegynae</taxon>
        <taxon>Araneoidea</taxon>
        <taxon>Nephilidae</taxon>
        <taxon>Trichonephila</taxon>
        <taxon>Trichonephila inaurata</taxon>
    </lineage>
</organism>
<evidence type="ECO:0000313" key="1">
    <source>
        <dbReference type="EMBL" id="GFY44976.1"/>
    </source>
</evidence>
<keyword evidence="2" id="KW-1185">Reference proteome</keyword>
<dbReference type="Proteomes" id="UP000886998">
    <property type="component" value="Unassembled WGS sequence"/>
</dbReference>
<reference evidence="1" key="1">
    <citation type="submission" date="2020-08" db="EMBL/GenBank/DDBJ databases">
        <title>Multicomponent nature underlies the extraordinary mechanical properties of spider dragline silk.</title>
        <authorList>
            <person name="Kono N."/>
            <person name="Nakamura H."/>
            <person name="Mori M."/>
            <person name="Yoshida Y."/>
            <person name="Ohtoshi R."/>
            <person name="Malay A.D."/>
            <person name="Moran D.A.P."/>
            <person name="Tomita M."/>
            <person name="Numata K."/>
            <person name="Arakawa K."/>
        </authorList>
    </citation>
    <scope>NUCLEOTIDE SEQUENCE</scope>
</reference>
<evidence type="ECO:0000313" key="2">
    <source>
        <dbReference type="Proteomes" id="UP000886998"/>
    </source>
</evidence>
<dbReference type="EMBL" id="BMAV01004511">
    <property type="protein sequence ID" value="GFY44976.1"/>
    <property type="molecule type" value="Genomic_DNA"/>
</dbReference>
<accession>A0A8X6X2V2</accession>
<protein>
    <submittedName>
        <fullName evidence="1">Helitron_like_N domain-containing protein</fullName>
    </submittedName>
</protein>
<comment type="caution">
    <text evidence="1">The sequence shown here is derived from an EMBL/GenBank/DDBJ whole genome shotgun (WGS) entry which is preliminary data.</text>
</comment>
<dbReference type="AlphaFoldDB" id="A0A8X6X2V2"/>
<dbReference type="OrthoDB" id="6432285at2759"/>
<name>A0A8X6X2V2_9ARAC</name>
<gene>
    <name evidence="1" type="primary">AVEN_184280_1</name>
    <name evidence="1" type="ORF">TNIN_57791</name>
</gene>
<sequence length="73" mass="8186">MRKALLIADGRPKGDPNELDIYETQRLVEMYPVVVSRHFMIKVNALVTFMLNDDEVINKTVGLPAELEISVGA</sequence>
<proteinExistence type="predicted"/>